<feature type="chain" id="PRO_5027851257" evidence="1">
    <location>
        <begin position="18"/>
        <end position="128"/>
    </location>
</feature>
<keyword evidence="3" id="KW-1185">Reference proteome</keyword>
<reference evidence="4" key="1">
    <citation type="submission" date="2025-04" db="UniProtKB">
        <authorList>
            <consortium name="RefSeq"/>
        </authorList>
    </citation>
    <scope>IDENTIFICATION</scope>
    <source>
        <tissue evidence="4">Whole insect</tissue>
    </source>
</reference>
<dbReference type="EnsemblMetazoa" id="XM_028285151.2">
    <property type="protein sequence ID" value="XP_028140952.1"/>
    <property type="gene ID" value="LOC114335001"/>
</dbReference>
<keyword evidence="1" id="KW-0732">Signal</keyword>
<dbReference type="KEGG" id="dvv:114335001"/>
<dbReference type="Proteomes" id="UP001652700">
    <property type="component" value="Unplaced"/>
</dbReference>
<dbReference type="OrthoDB" id="6724361at2759"/>
<reference evidence="2" key="2">
    <citation type="submission" date="2025-05" db="UniProtKB">
        <authorList>
            <consortium name="EnsemblMetazoa"/>
        </authorList>
    </citation>
    <scope>IDENTIFICATION</scope>
</reference>
<organism evidence="4">
    <name type="scientific">Diabrotica virgifera virgifera</name>
    <name type="common">western corn rootworm</name>
    <dbReference type="NCBI Taxonomy" id="50390"/>
    <lineage>
        <taxon>Eukaryota</taxon>
        <taxon>Metazoa</taxon>
        <taxon>Ecdysozoa</taxon>
        <taxon>Arthropoda</taxon>
        <taxon>Hexapoda</taxon>
        <taxon>Insecta</taxon>
        <taxon>Pterygota</taxon>
        <taxon>Neoptera</taxon>
        <taxon>Endopterygota</taxon>
        <taxon>Coleoptera</taxon>
        <taxon>Polyphaga</taxon>
        <taxon>Cucujiformia</taxon>
        <taxon>Chrysomeloidea</taxon>
        <taxon>Chrysomelidae</taxon>
        <taxon>Galerucinae</taxon>
        <taxon>Diabroticina</taxon>
        <taxon>Diabroticites</taxon>
        <taxon>Diabrotica</taxon>
    </lineage>
</organism>
<dbReference type="GeneID" id="114335001"/>
<evidence type="ECO:0000313" key="3">
    <source>
        <dbReference type="Proteomes" id="UP001652700"/>
    </source>
</evidence>
<accession>A0A6P7G1N9</accession>
<dbReference type="RefSeq" id="XP_028140952.1">
    <property type="nucleotide sequence ID" value="XM_028285151.1"/>
</dbReference>
<name>A0A6P7G1N9_DIAVI</name>
<feature type="signal peptide" evidence="1">
    <location>
        <begin position="1"/>
        <end position="17"/>
    </location>
</feature>
<sequence length="128" mass="15167">MILRILIITCFISMIYASRIITRDDPVPDESACICHHGYTIQKHPKDNKFYCKGILHDGKTACVNLERPQCKCTLIKGFVIQDIYRYWCVKVKPGYVEEIRWDCENKKEWDRFFDIYPEERPSADSQL</sequence>
<evidence type="ECO:0000313" key="4">
    <source>
        <dbReference type="RefSeq" id="XP_028140952.1"/>
    </source>
</evidence>
<dbReference type="AlphaFoldDB" id="A0A6P7G1N9"/>
<gene>
    <name evidence="4" type="primary">LOC114335001</name>
</gene>
<evidence type="ECO:0000313" key="2">
    <source>
        <dbReference type="EnsemblMetazoa" id="XP_028140952.1"/>
    </source>
</evidence>
<evidence type="ECO:0000256" key="1">
    <source>
        <dbReference type="SAM" id="SignalP"/>
    </source>
</evidence>
<proteinExistence type="predicted"/>
<protein>
    <submittedName>
        <fullName evidence="4">Uncharacterized protein LOC114335001 isoform X2</fullName>
    </submittedName>
</protein>
<dbReference type="InParanoid" id="A0A6P7G1N9"/>